<accession>W7X3D9</accession>
<dbReference type="KEGG" id="tet:TTHERM_001289061"/>
<sequence>MSEIWHNIKISSIEQINKLNLFLQLVIVCFVRCLSRVLISQMLSISNSNLQRLFISFSNTFIPNSLISIHHIIKIFQSKSKRVCYCLVCNKYFSVLNEYIFRTIYILYVILILKMTIALVIIEVVVCLNCFFQIGICLQAE</sequence>
<evidence type="ECO:0000313" key="3">
    <source>
        <dbReference type="Proteomes" id="UP000009168"/>
    </source>
</evidence>
<keyword evidence="1" id="KW-0472">Membrane</keyword>
<dbReference type="Proteomes" id="UP000009168">
    <property type="component" value="Unassembled WGS sequence"/>
</dbReference>
<dbReference type="InParanoid" id="W7X3D9"/>
<evidence type="ECO:0000256" key="1">
    <source>
        <dbReference type="SAM" id="Phobius"/>
    </source>
</evidence>
<dbReference type="AlphaFoldDB" id="W7X3D9"/>
<organism evidence="2 3">
    <name type="scientific">Tetrahymena thermophila (strain SB210)</name>
    <dbReference type="NCBI Taxonomy" id="312017"/>
    <lineage>
        <taxon>Eukaryota</taxon>
        <taxon>Sar</taxon>
        <taxon>Alveolata</taxon>
        <taxon>Ciliophora</taxon>
        <taxon>Intramacronucleata</taxon>
        <taxon>Oligohymenophorea</taxon>
        <taxon>Hymenostomatida</taxon>
        <taxon>Tetrahymenina</taxon>
        <taxon>Tetrahymenidae</taxon>
        <taxon>Tetrahymena</taxon>
    </lineage>
</organism>
<dbReference type="GeneID" id="24442097"/>
<evidence type="ECO:0000313" key="2">
    <source>
        <dbReference type="EMBL" id="EWS71967.1"/>
    </source>
</evidence>
<dbReference type="RefSeq" id="XP_012655498.1">
    <property type="nucleotide sequence ID" value="XM_012800044.1"/>
</dbReference>
<protein>
    <submittedName>
        <fullName evidence="2">Transmembrane protein, putative</fullName>
    </submittedName>
</protein>
<dbReference type="EMBL" id="GG662462">
    <property type="protein sequence ID" value="EWS71967.1"/>
    <property type="molecule type" value="Genomic_DNA"/>
</dbReference>
<feature type="transmembrane region" description="Helical" evidence="1">
    <location>
        <begin position="21"/>
        <end position="39"/>
    </location>
</feature>
<reference evidence="3" key="1">
    <citation type="journal article" date="2006" name="PLoS Biol.">
        <title>Macronuclear genome sequence of the ciliate Tetrahymena thermophila, a model eukaryote.</title>
        <authorList>
            <person name="Eisen J.A."/>
            <person name="Coyne R.S."/>
            <person name="Wu M."/>
            <person name="Wu D."/>
            <person name="Thiagarajan M."/>
            <person name="Wortman J.R."/>
            <person name="Badger J.H."/>
            <person name="Ren Q."/>
            <person name="Amedeo P."/>
            <person name="Jones K.M."/>
            <person name="Tallon L.J."/>
            <person name="Delcher A.L."/>
            <person name="Salzberg S.L."/>
            <person name="Silva J.C."/>
            <person name="Haas B.J."/>
            <person name="Majoros W.H."/>
            <person name="Farzad M."/>
            <person name="Carlton J.M."/>
            <person name="Smith R.K. Jr."/>
            <person name="Garg J."/>
            <person name="Pearlman R.E."/>
            <person name="Karrer K.M."/>
            <person name="Sun L."/>
            <person name="Manning G."/>
            <person name="Elde N.C."/>
            <person name="Turkewitz A.P."/>
            <person name="Asai D.J."/>
            <person name="Wilkes D.E."/>
            <person name="Wang Y."/>
            <person name="Cai H."/>
            <person name="Collins K."/>
            <person name="Stewart B.A."/>
            <person name="Lee S.R."/>
            <person name="Wilamowska K."/>
            <person name="Weinberg Z."/>
            <person name="Ruzzo W.L."/>
            <person name="Wloga D."/>
            <person name="Gaertig J."/>
            <person name="Frankel J."/>
            <person name="Tsao C.-C."/>
            <person name="Gorovsky M.A."/>
            <person name="Keeling P.J."/>
            <person name="Waller R.F."/>
            <person name="Patron N.J."/>
            <person name="Cherry J.M."/>
            <person name="Stover N.A."/>
            <person name="Krieger C.J."/>
            <person name="del Toro C."/>
            <person name="Ryder H.F."/>
            <person name="Williamson S.C."/>
            <person name="Barbeau R.A."/>
            <person name="Hamilton E.P."/>
            <person name="Orias E."/>
        </authorList>
    </citation>
    <scope>NUCLEOTIDE SEQUENCE [LARGE SCALE GENOMIC DNA]</scope>
    <source>
        <strain evidence="3">SB210</strain>
    </source>
</reference>
<feature type="transmembrane region" description="Helical" evidence="1">
    <location>
        <begin position="105"/>
        <end position="132"/>
    </location>
</feature>
<keyword evidence="1" id="KW-1133">Transmembrane helix</keyword>
<name>W7X3D9_TETTS</name>
<proteinExistence type="predicted"/>
<keyword evidence="3" id="KW-1185">Reference proteome</keyword>
<gene>
    <name evidence="2" type="ORF">TTHERM_001289061</name>
</gene>
<keyword evidence="1 2" id="KW-0812">Transmembrane</keyword>